<dbReference type="PRINTS" id="PR00625">
    <property type="entry name" value="JDOMAIN"/>
</dbReference>
<dbReference type="PROSITE" id="PS00636">
    <property type="entry name" value="DNAJ_1"/>
    <property type="match status" value="1"/>
</dbReference>
<dbReference type="InterPro" id="IPR001623">
    <property type="entry name" value="DnaJ_domain"/>
</dbReference>
<organism evidence="2 3">
    <name type="scientific">Fragilariopsis cylindrus CCMP1102</name>
    <dbReference type="NCBI Taxonomy" id="635003"/>
    <lineage>
        <taxon>Eukaryota</taxon>
        <taxon>Sar</taxon>
        <taxon>Stramenopiles</taxon>
        <taxon>Ochrophyta</taxon>
        <taxon>Bacillariophyta</taxon>
        <taxon>Bacillariophyceae</taxon>
        <taxon>Bacillariophycidae</taxon>
        <taxon>Bacillariales</taxon>
        <taxon>Bacillariaceae</taxon>
        <taxon>Fragilariopsis</taxon>
    </lineage>
</organism>
<dbReference type="PROSITE" id="PS50076">
    <property type="entry name" value="DNAJ_2"/>
    <property type="match status" value="1"/>
</dbReference>
<feature type="non-terminal residue" evidence="2">
    <location>
        <position position="99"/>
    </location>
</feature>
<dbReference type="GO" id="GO:0005737">
    <property type="term" value="C:cytoplasm"/>
    <property type="evidence" value="ECO:0007669"/>
    <property type="project" value="TreeGrafter"/>
</dbReference>
<dbReference type="EMBL" id="KV784355">
    <property type="protein sequence ID" value="OEU19978.1"/>
    <property type="molecule type" value="Genomic_DNA"/>
</dbReference>
<evidence type="ECO:0000313" key="3">
    <source>
        <dbReference type="Proteomes" id="UP000095751"/>
    </source>
</evidence>
<dbReference type="PANTHER" id="PTHR43948:SF10">
    <property type="entry name" value="MRJ, ISOFORM E"/>
    <property type="match status" value="1"/>
</dbReference>
<protein>
    <submittedName>
        <fullName evidence="2">DnaJ-domain-containing protein</fullName>
    </submittedName>
</protein>
<dbReference type="SMART" id="SM00271">
    <property type="entry name" value="DnaJ"/>
    <property type="match status" value="1"/>
</dbReference>
<dbReference type="CDD" id="cd06257">
    <property type="entry name" value="DnaJ"/>
    <property type="match status" value="1"/>
</dbReference>
<dbReference type="KEGG" id="fcy:FRACYDRAFT_155083"/>
<dbReference type="PANTHER" id="PTHR43948">
    <property type="entry name" value="DNAJ HOMOLOG SUBFAMILY B"/>
    <property type="match status" value="1"/>
</dbReference>
<dbReference type="Gene3D" id="1.10.287.110">
    <property type="entry name" value="DnaJ domain"/>
    <property type="match status" value="1"/>
</dbReference>
<dbReference type="GO" id="GO:0051082">
    <property type="term" value="F:unfolded protein binding"/>
    <property type="evidence" value="ECO:0007669"/>
    <property type="project" value="TreeGrafter"/>
</dbReference>
<dbReference type="AlphaFoldDB" id="A0A1E7FP87"/>
<dbReference type="GO" id="GO:0051087">
    <property type="term" value="F:protein-folding chaperone binding"/>
    <property type="evidence" value="ECO:0007669"/>
    <property type="project" value="TreeGrafter"/>
</dbReference>
<dbReference type="GO" id="GO:0005634">
    <property type="term" value="C:nucleus"/>
    <property type="evidence" value="ECO:0007669"/>
    <property type="project" value="TreeGrafter"/>
</dbReference>
<evidence type="ECO:0000313" key="2">
    <source>
        <dbReference type="EMBL" id="OEU19978.1"/>
    </source>
</evidence>
<dbReference type="InterPro" id="IPR036869">
    <property type="entry name" value="J_dom_sf"/>
</dbReference>
<evidence type="ECO:0000259" key="1">
    <source>
        <dbReference type="PROSITE" id="PS50076"/>
    </source>
</evidence>
<reference evidence="2 3" key="1">
    <citation type="submission" date="2016-09" db="EMBL/GenBank/DDBJ databases">
        <title>Extensive genetic diversity and differential bi-allelic expression allows diatom success in the polar Southern Ocean.</title>
        <authorList>
            <consortium name="DOE Joint Genome Institute"/>
            <person name="Mock T."/>
            <person name="Otillar R.P."/>
            <person name="Strauss J."/>
            <person name="Dupont C."/>
            <person name="Frickenhaus S."/>
            <person name="Maumus F."/>
            <person name="Mcmullan M."/>
            <person name="Sanges R."/>
            <person name="Schmutz J."/>
            <person name="Toseland A."/>
            <person name="Valas R."/>
            <person name="Veluchamy A."/>
            <person name="Ward B.J."/>
            <person name="Allen A."/>
            <person name="Barry K."/>
            <person name="Falciatore A."/>
            <person name="Ferrante M."/>
            <person name="Fortunato A.E."/>
            <person name="Gloeckner G."/>
            <person name="Gruber A."/>
            <person name="Hipkin R."/>
            <person name="Janech M."/>
            <person name="Kroth P."/>
            <person name="Leese F."/>
            <person name="Lindquist E."/>
            <person name="Lyon B.R."/>
            <person name="Martin J."/>
            <person name="Mayer C."/>
            <person name="Parker M."/>
            <person name="Quesneville H."/>
            <person name="Raymond J."/>
            <person name="Uhlig C."/>
            <person name="Valentin K.U."/>
            <person name="Worden A.Z."/>
            <person name="Armbrust E.V."/>
            <person name="Bowler C."/>
            <person name="Green B."/>
            <person name="Moulton V."/>
            <person name="Van Oosterhout C."/>
            <person name="Grigoriev I."/>
        </authorList>
    </citation>
    <scope>NUCLEOTIDE SEQUENCE [LARGE SCALE GENOMIC DNA]</scope>
    <source>
        <strain evidence="2 3">CCMP1102</strain>
    </source>
</reference>
<gene>
    <name evidence="2" type="ORF">FRACYDRAFT_155083</name>
</gene>
<dbReference type="OrthoDB" id="10250354at2759"/>
<sequence length="99" mass="10640">NYYTVLGLSNKAKKKEIKSSYKKLALRYHPDKIKDGDDPEENEEIFVKVSEAYAVLSNKKKKKVYDQYGKNGLAAFEKGQDPASAGFGGGGFGGGGGGS</sequence>
<proteinExistence type="predicted"/>
<keyword evidence="3" id="KW-1185">Reference proteome</keyword>
<name>A0A1E7FP87_9STRA</name>
<accession>A0A1E7FP87</accession>
<feature type="non-terminal residue" evidence="2">
    <location>
        <position position="1"/>
    </location>
</feature>
<dbReference type="GO" id="GO:0044183">
    <property type="term" value="F:protein folding chaperone"/>
    <property type="evidence" value="ECO:0007669"/>
    <property type="project" value="TreeGrafter"/>
</dbReference>
<dbReference type="InterPro" id="IPR018253">
    <property type="entry name" value="DnaJ_domain_CS"/>
</dbReference>
<feature type="domain" description="J" evidence="1">
    <location>
        <begin position="1"/>
        <end position="69"/>
    </location>
</feature>
<dbReference type="Pfam" id="PF00226">
    <property type="entry name" value="DnaJ"/>
    <property type="match status" value="1"/>
</dbReference>
<dbReference type="InParanoid" id="A0A1E7FP87"/>
<dbReference type="Proteomes" id="UP000095751">
    <property type="component" value="Unassembled WGS sequence"/>
</dbReference>
<dbReference type="SUPFAM" id="SSF46565">
    <property type="entry name" value="Chaperone J-domain"/>
    <property type="match status" value="1"/>
</dbReference>